<evidence type="ECO:0000259" key="1">
    <source>
        <dbReference type="Pfam" id="PF00501"/>
    </source>
</evidence>
<dbReference type="PANTHER" id="PTHR43201:SF6">
    <property type="entry name" value="ACYL COA SYNTHETASE (EUROFUNG)"/>
    <property type="match status" value="1"/>
</dbReference>
<feature type="domain" description="AMP-dependent synthetase/ligase" evidence="1">
    <location>
        <begin position="25"/>
        <end position="411"/>
    </location>
</feature>
<dbReference type="Proteomes" id="UP001201980">
    <property type="component" value="Unassembled WGS sequence"/>
</dbReference>
<dbReference type="Pfam" id="PF13193">
    <property type="entry name" value="AMP-binding_C"/>
    <property type="match status" value="1"/>
</dbReference>
<dbReference type="GO" id="GO:0031956">
    <property type="term" value="F:medium-chain fatty acid-CoA ligase activity"/>
    <property type="evidence" value="ECO:0007669"/>
    <property type="project" value="TreeGrafter"/>
</dbReference>
<comment type="caution">
    <text evidence="3">The sequence shown here is derived from an EMBL/GenBank/DDBJ whole genome shotgun (WGS) entry which is preliminary data.</text>
</comment>
<dbReference type="Gene3D" id="3.30.300.30">
    <property type="match status" value="1"/>
</dbReference>
<dbReference type="InterPro" id="IPR042099">
    <property type="entry name" value="ANL_N_sf"/>
</dbReference>
<evidence type="ECO:0000313" key="3">
    <source>
        <dbReference type="EMBL" id="KAJ2892306.1"/>
    </source>
</evidence>
<dbReference type="GO" id="GO:0006631">
    <property type="term" value="P:fatty acid metabolic process"/>
    <property type="evidence" value="ECO:0007669"/>
    <property type="project" value="TreeGrafter"/>
</dbReference>
<evidence type="ECO:0000313" key="4">
    <source>
        <dbReference type="Proteomes" id="UP001201980"/>
    </source>
</evidence>
<keyword evidence="4" id="KW-1185">Reference proteome</keyword>
<dbReference type="AlphaFoldDB" id="A0AAD5RGJ8"/>
<accession>A0AAD5RGJ8</accession>
<dbReference type="PANTHER" id="PTHR43201">
    <property type="entry name" value="ACYL-COA SYNTHETASE"/>
    <property type="match status" value="1"/>
</dbReference>
<evidence type="ECO:0000259" key="2">
    <source>
        <dbReference type="Pfam" id="PF13193"/>
    </source>
</evidence>
<dbReference type="InterPro" id="IPR020845">
    <property type="entry name" value="AMP-binding_CS"/>
</dbReference>
<protein>
    <submittedName>
        <fullName evidence="3">Uncharacterized protein</fullName>
    </submittedName>
</protein>
<dbReference type="SUPFAM" id="SSF56801">
    <property type="entry name" value="Acetyl-CoA synthetase-like"/>
    <property type="match status" value="1"/>
</dbReference>
<dbReference type="EMBL" id="JAKWBI020000839">
    <property type="protein sequence ID" value="KAJ2892306.1"/>
    <property type="molecule type" value="Genomic_DNA"/>
</dbReference>
<reference evidence="3" key="1">
    <citation type="submission" date="2022-07" db="EMBL/GenBank/DDBJ databases">
        <title>Draft genome sequence of Zalerion maritima ATCC 34329, a (micro)plastics degrading marine fungus.</title>
        <authorList>
            <person name="Paco A."/>
            <person name="Goncalves M.F.M."/>
            <person name="Rocha-Santos T.A.P."/>
            <person name="Alves A."/>
        </authorList>
    </citation>
    <scope>NUCLEOTIDE SEQUENCE</scope>
    <source>
        <strain evidence="3">ATCC 34329</strain>
    </source>
</reference>
<dbReference type="Pfam" id="PF00501">
    <property type="entry name" value="AMP-binding"/>
    <property type="match status" value="1"/>
</dbReference>
<dbReference type="PROSITE" id="PS00455">
    <property type="entry name" value="AMP_BINDING"/>
    <property type="match status" value="1"/>
</dbReference>
<dbReference type="Gene3D" id="3.40.50.12780">
    <property type="entry name" value="N-terminal domain of ligase-like"/>
    <property type="match status" value="1"/>
</dbReference>
<proteinExistence type="predicted"/>
<dbReference type="InterPro" id="IPR025110">
    <property type="entry name" value="AMP-bd_C"/>
</dbReference>
<gene>
    <name evidence="3" type="ORF">MKZ38_010009</name>
</gene>
<dbReference type="InterPro" id="IPR000873">
    <property type="entry name" value="AMP-dep_synth/lig_dom"/>
</dbReference>
<name>A0AAD5RGJ8_9PEZI</name>
<feature type="domain" description="AMP-binding enzyme C-terminal" evidence="2">
    <location>
        <begin position="466"/>
        <end position="532"/>
    </location>
</feature>
<dbReference type="InterPro" id="IPR045851">
    <property type="entry name" value="AMP-bd_C_sf"/>
</dbReference>
<sequence>MSPTSSLIHGPDQPPLLALSLGALLEQQERQFGDRDAIICPETSARLSYRGLNARTKQVARALVAHGVRGGDRIGIFSGNCERYVELFFAAGRIGAVTVVLNNTYTEAECLAALRHSGCRLLFTSTRLGRRDLSPFLKTLDAALHGGPTESPFLREVVLVRASGPVHVPFSPYEDFVAKGQSVPACQLEDLEKAVDCRDVCNFQFTSGTTGDPKAAMLSHYNIVNNGNLVGDRLCLTERDIICCPPPLFHCFGLVLGLLACITHGASIVFPSSTFDPVAVIYSLVNEKCTGLHGVPTMLVAVLEKYRQLEPGPIRLRTGIAAGASVPAALLEELHEEFGLHDIVVTYGMTETSPASFMSSTSDPLEAKLMTVGRPMPHTAAKVVDSDGNVVPRGTRGELCISGYLLQRGYFNNVRKTDEVMRRDSEGRMWMHTGDEAILDADDYCRITGRIKDIIIRGGENIYPVEVEERLDEHPAVSQSSVVGLNDKRYGEMVAAFLQPRPGHAQPSDAELASWVKSTLGSHKAPAKIFWMGFGGVPATFPATGSGKVKKTELAAIGNKLVGRVNKL</sequence>
<organism evidence="3 4">
    <name type="scientific">Zalerion maritima</name>
    <dbReference type="NCBI Taxonomy" id="339359"/>
    <lineage>
        <taxon>Eukaryota</taxon>
        <taxon>Fungi</taxon>
        <taxon>Dikarya</taxon>
        <taxon>Ascomycota</taxon>
        <taxon>Pezizomycotina</taxon>
        <taxon>Sordariomycetes</taxon>
        <taxon>Lulworthiomycetidae</taxon>
        <taxon>Lulworthiales</taxon>
        <taxon>Lulworthiaceae</taxon>
        <taxon>Zalerion</taxon>
    </lineage>
</organism>